<evidence type="ECO:0000256" key="3">
    <source>
        <dbReference type="ARBA" id="ARBA00022532"/>
    </source>
</evidence>
<keyword evidence="3 10" id="KW-0816">Tricarboxylic acid cycle</keyword>
<dbReference type="GO" id="GO:0004450">
    <property type="term" value="F:isocitrate dehydrogenase (NADP+) activity"/>
    <property type="evidence" value="ECO:0007669"/>
    <property type="project" value="UniProtKB-EC"/>
</dbReference>
<dbReference type="NCBIfam" id="TIGR00178">
    <property type="entry name" value="monomer_idh"/>
    <property type="match status" value="1"/>
</dbReference>
<dbReference type="PANTHER" id="PTHR36999">
    <property type="entry name" value="ISOCITRATE DEHYDROGENASE [NADP]"/>
    <property type="match status" value="1"/>
</dbReference>
<dbReference type="InterPro" id="IPR004436">
    <property type="entry name" value="Isocitrate_DH_NADP_mono"/>
</dbReference>
<evidence type="ECO:0000313" key="12">
    <source>
        <dbReference type="Proteomes" id="UP001597492"/>
    </source>
</evidence>
<dbReference type="EC" id="1.1.1.42" evidence="10"/>
<evidence type="ECO:0000256" key="10">
    <source>
        <dbReference type="PIRNR" id="PIRNR009407"/>
    </source>
</evidence>
<accession>A0ABW5UTX4</accession>
<protein>
    <recommendedName>
        <fullName evidence="10">Isocitrate dehydrogenase [NADP]</fullName>
        <ecNumber evidence="10">1.1.1.42</ecNumber>
    </recommendedName>
    <alternativeName>
        <fullName evidence="10">Oxalosuccinate decarboxylase</fullName>
    </alternativeName>
</protein>
<name>A0ABW5UTX4_9MICO</name>
<gene>
    <name evidence="11" type="ORF">ACFSW7_00735</name>
</gene>
<evidence type="ECO:0000256" key="9">
    <source>
        <dbReference type="ARBA" id="ARBA00046318"/>
    </source>
</evidence>
<evidence type="ECO:0000256" key="4">
    <source>
        <dbReference type="ARBA" id="ARBA00022723"/>
    </source>
</evidence>
<keyword evidence="5" id="KW-0460">Magnesium</keyword>
<evidence type="ECO:0000256" key="7">
    <source>
        <dbReference type="ARBA" id="ARBA00023002"/>
    </source>
</evidence>
<organism evidence="11 12">
    <name type="scientific">Gulosibacter faecalis</name>
    <dbReference type="NCBI Taxonomy" id="272240"/>
    <lineage>
        <taxon>Bacteria</taxon>
        <taxon>Bacillati</taxon>
        <taxon>Actinomycetota</taxon>
        <taxon>Actinomycetes</taxon>
        <taxon>Micrococcales</taxon>
        <taxon>Microbacteriaceae</taxon>
        <taxon>Gulosibacter</taxon>
    </lineage>
</organism>
<sequence>MAKIIYTHTDEAPLLATYSFLPIVQAYAKTAGVDVETRDISLAGRILAAFPEKLTEEQRVGDALAELGELATTPEANIIKLPNISASVPQLKAAIAELQAQGFDIPDYPEESDDASAADVRARYDKIKGSAVNPVLREGNSDRRAPAAVKNYARKHPHSMGAWSANSKTRVATMTEGDFRHNEKSVVLPADDTLEIRFVGADGTSRALKEGLKVLEGEVVDSTVLHLADLDAFLREQIAAAKDAGVLFSTHLKATMMKVSDPIIFGRVVRAYFPDLFDTYGDVLAEAGLSPNDGLAAIIKGADNLPQRDGILDAIAKGYESGPSLAMVNSDKGITNLHVPSDVIVDASMPAMIRIGGKMWGADGNEADTLAVLPDSSYAGIYQVVIDDCKANGAYDPATMGSVSNVGLMAQKAEEYGSHDKTFQAPGDGRIEVVNQAGEVLLSNDVATGDIWRACQTKDAPIRDWVKLAVTRARASQTPAIFWLDETRAHDRNLIEKVRTYLADHDTEGLDLRILSPEEATKVSVDRIREGLDTISVSGNVLRDYLTDLFPILEVGTSAKMLSVVPLMNGGGLFETGAGGSAPKHVDQLVNENHLRWDSLGEFLALAESLRHEADRGNARAAVLGDALDAATERLLDEDLSPSRKTGEHDNRGSHLFIAKFWAEELTKQTVDAELAAAFAPVAEAFAEQIDEIAAALIAEQGKPVDIGGYYHPSDEKATQVMRPNSAYNEILAHLA</sequence>
<keyword evidence="7 10" id="KW-0560">Oxidoreductase</keyword>
<keyword evidence="4" id="KW-0479">Metal-binding</keyword>
<comment type="catalytic activity">
    <reaction evidence="8 10">
        <text>D-threo-isocitrate + NADP(+) = 2-oxoglutarate + CO2 + NADPH</text>
        <dbReference type="Rhea" id="RHEA:19629"/>
        <dbReference type="ChEBI" id="CHEBI:15562"/>
        <dbReference type="ChEBI" id="CHEBI:16526"/>
        <dbReference type="ChEBI" id="CHEBI:16810"/>
        <dbReference type="ChEBI" id="CHEBI:57783"/>
        <dbReference type="ChEBI" id="CHEBI:58349"/>
        <dbReference type="EC" id="1.1.1.42"/>
    </reaction>
</comment>
<keyword evidence="6 10" id="KW-0521">NADP</keyword>
<comment type="similarity">
    <text evidence="9 10">Belongs to the monomeric-type IDH family.</text>
</comment>
<comment type="caution">
    <text evidence="11">The sequence shown here is derived from an EMBL/GenBank/DDBJ whole genome shotgun (WGS) entry which is preliminary data.</text>
</comment>
<dbReference type="Proteomes" id="UP001597492">
    <property type="component" value="Unassembled WGS sequence"/>
</dbReference>
<dbReference type="PANTHER" id="PTHR36999:SF1">
    <property type="entry name" value="ISOCITRATE DEHYDROGENASE (NADP(+))"/>
    <property type="match status" value="1"/>
</dbReference>
<keyword evidence="2 10" id="KW-0329">Glyoxylate bypass</keyword>
<evidence type="ECO:0000256" key="1">
    <source>
        <dbReference type="ARBA" id="ARBA00001946"/>
    </source>
</evidence>
<dbReference type="EMBL" id="JBHUNE010000001">
    <property type="protein sequence ID" value="MFD2756903.1"/>
    <property type="molecule type" value="Genomic_DNA"/>
</dbReference>
<dbReference type="PIRSF" id="PIRSF009407">
    <property type="entry name" value="IDH_monmr"/>
    <property type="match status" value="1"/>
</dbReference>
<evidence type="ECO:0000256" key="6">
    <source>
        <dbReference type="ARBA" id="ARBA00022857"/>
    </source>
</evidence>
<proteinExistence type="inferred from homology"/>
<reference evidence="12" key="1">
    <citation type="journal article" date="2019" name="Int. J. Syst. Evol. Microbiol.">
        <title>The Global Catalogue of Microorganisms (GCM) 10K type strain sequencing project: providing services to taxonomists for standard genome sequencing and annotation.</title>
        <authorList>
            <consortium name="The Broad Institute Genomics Platform"/>
            <consortium name="The Broad Institute Genome Sequencing Center for Infectious Disease"/>
            <person name="Wu L."/>
            <person name="Ma J."/>
        </authorList>
    </citation>
    <scope>NUCLEOTIDE SEQUENCE [LARGE SCALE GENOMIC DNA]</scope>
    <source>
        <strain evidence="12">TISTR 1514</strain>
    </source>
</reference>
<evidence type="ECO:0000313" key="11">
    <source>
        <dbReference type="EMBL" id="MFD2756903.1"/>
    </source>
</evidence>
<dbReference type="SUPFAM" id="SSF53659">
    <property type="entry name" value="Isocitrate/Isopropylmalate dehydrogenase-like"/>
    <property type="match status" value="1"/>
</dbReference>
<evidence type="ECO:0000256" key="5">
    <source>
        <dbReference type="ARBA" id="ARBA00022842"/>
    </source>
</evidence>
<evidence type="ECO:0000256" key="8">
    <source>
        <dbReference type="ARBA" id="ARBA00023554"/>
    </source>
</evidence>
<evidence type="ECO:0000256" key="2">
    <source>
        <dbReference type="ARBA" id="ARBA00022435"/>
    </source>
</evidence>
<dbReference type="RefSeq" id="WP_019619001.1">
    <property type="nucleotide sequence ID" value="NZ_JBHUNE010000001.1"/>
</dbReference>
<comment type="cofactor">
    <cofactor evidence="1">
        <name>Mg(2+)</name>
        <dbReference type="ChEBI" id="CHEBI:18420"/>
    </cofactor>
</comment>
<keyword evidence="12" id="KW-1185">Reference proteome</keyword>
<dbReference type="Pfam" id="PF03971">
    <property type="entry name" value="IDH"/>
    <property type="match status" value="1"/>
</dbReference>